<dbReference type="Proteomes" id="UP000095283">
    <property type="component" value="Unplaced"/>
</dbReference>
<organism evidence="1 2">
    <name type="scientific">Heterorhabditis bacteriophora</name>
    <name type="common">Entomopathogenic nematode worm</name>
    <dbReference type="NCBI Taxonomy" id="37862"/>
    <lineage>
        <taxon>Eukaryota</taxon>
        <taxon>Metazoa</taxon>
        <taxon>Ecdysozoa</taxon>
        <taxon>Nematoda</taxon>
        <taxon>Chromadorea</taxon>
        <taxon>Rhabditida</taxon>
        <taxon>Rhabditina</taxon>
        <taxon>Rhabditomorpha</taxon>
        <taxon>Strongyloidea</taxon>
        <taxon>Heterorhabditidae</taxon>
        <taxon>Heterorhabditis</taxon>
    </lineage>
</organism>
<protein>
    <submittedName>
        <fullName evidence="2">Transposase</fullName>
    </submittedName>
</protein>
<proteinExistence type="predicted"/>
<evidence type="ECO:0000313" key="1">
    <source>
        <dbReference type="Proteomes" id="UP000095283"/>
    </source>
</evidence>
<dbReference type="WBParaSite" id="Hba_03815">
    <property type="protein sequence ID" value="Hba_03815"/>
    <property type="gene ID" value="Hba_03815"/>
</dbReference>
<evidence type="ECO:0000313" key="2">
    <source>
        <dbReference type="WBParaSite" id="Hba_03815"/>
    </source>
</evidence>
<dbReference type="AlphaFoldDB" id="A0A1I7WFQ0"/>
<accession>A0A1I7WFQ0</accession>
<name>A0A1I7WFQ0_HETBA</name>
<keyword evidence="1" id="KW-1185">Reference proteome</keyword>
<reference evidence="2" key="1">
    <citation type="submission" date="2016-11" db="UniProtKB">
        <authorList>
            <consortium name="WormBaseParasite"/>
        </authorList>
    </citation>
    <scope>IDENTIFICATION</scope>
</reference>
<sequence>MGMNSAEYQDVLGHRLVPHLHCTTGQTRSELAVCLNGIPRSLVEVVVAVVI</sequence>